<dbReference type="InterPro" id="IPR031310">
    <property type="entry name" value="Ribosomal_uL5_N"/>
</dbReference>
<geneLocation type="mitochondrion" evidence="2"/>
<dbReference type="SUPFAM" id="SSF55282">
    <property type="entry name" value="RL5-like"/>
    <property type="match status" value="1"/>
</dbReference>
<keyword evidence="2" id="KW-0687">Ribonucleoprotein</keyword>
<gene>
    <name evidence="2" type="primary">rpl5</name>
</gene>
<protein>
    <submittedName>
        <fullName evidence="2">50S ribosomal protein L5</fullName>
    </submittedName>
</protein>
<dbReference type="RefSeq" id="YP_009730072.1">
    <property type="nucleotide sequence ID" value="NC_045933.1"/>
</dbReference>
<reference evidence="2" key="1">
    <citation type="submission" date="2019-12" db="EMBL/GenBank/DDBJ databases">
        <title>Mitochondrial genomes of Hemiarma marina and Leucocryptos marina revised the evolution of cytochrome c maturation in Cryptista.</title>
        <authorList>
            <person name="Nishimura Y."/>
            <person name="Kume K."/>
            <person name="Sonehara K."/>
            <person name="Tanifuji G."/>
            <person name="Shiratori T."/>
            <person name="Ishida K."/>
            <person name="Hashimoto T."/>
            <person name="Inagaki Y."/>
            <person name="Ohkuma M."/>
        </authorList>
    </citation>
    <scope>NUCLEOTIDE SEQUENCE</scope>
    <source>
        <strain evidence="2">NIES-1335</strain>
    </source>
</reference>
<dbReference type="GO" id="GO:0005840">
    <property type="term" value="C:ribosome"/>
    <property type="evidence" value="ECO:0007669"/>
    <property type="project" value="UniProtKB-KW"/>
</dbReference>
<accession>A0A679EJV6</accession>
<dbReference type="Pfam" id="PF00281">
    <property type="entry name" value="Ribosomal_L5"/>
    <property type="match status" value="1"/>
</dbReference>
<dbReference type="Gene3D" id="3.30.1440.10">
    <property type="match status" value="1"/>
</dbReference>
<evidence type="ECO:0000313" key="2">
    <source>
        <dbReference type="EMBL" id="BBQ05402.1"/>
    </source>
</evidence>
<sequence>MRFGKTRLFFIENQNSLDLIRRGNITNYYKVPRFNKVSIHVNFSNALKDLKSLGVLYNIIFLLSGTKPSLIKARKSIAQFKVRKGSFIGCKALISNMYKFSFIDYIFLVALNNHYDYSLVGLNLNQKSNILSIGFDQFEDFKYLDPIALYLRKFSGFDIHCSLTKSKPEISKLYFSRLGIHPLNFIYKD</sequence>
<keyword evidence="2" id="KW-0496">Mitochondrion</keyword>
<dbReference type="InterPro" id="IPR022803">
    <property type="entry name" value="Ribosomal_uL5_dom_sf"/>
</dbReference>
<keyword evidence="2" id="KW-0689">Ribosomal protein</keyword>
<evidence type="ECO:0000259" key="1">
    <source>
        <dbReference type="Pfam" id="PF00281"/>
    </source>
</evidence>
<dbReference type="EMBL" id="LC515368">
    <property type="protein sequence ID" value="BBQ05402.1"/>
    <property type="molecule type" value="Genomic_DNA"/>
</dbReference>
<feature type="domain" description="Large ribosomal subunit protein uL5 N-terminal" evidence="1">
    <location>
        <begin position="27"/>
        <end position="83"/>
    </location>
</feature>
<name>A0A679EJV6_LEUMA</name>
<dbReference type="GeneID" id="43959834"/>
<organism evidence="2">
    <name type="scientific">Leucocryptos marina</name>
    <name type="common">Marine flagellate</name>
    <name type="synonym">Bodo marinus</name>
    <dbReference type="NCBI Taxonomy" id="299206"/>
    <lineage>
        <taxon>Eukaryota</taxon>
        <taxon>Cryptophyceae</taxon>
        <taxon>Kathablepharidacea</taxon>
        <taxon>Katablepharidaceae</taxon>
        <taxon>Leucocryptos</taxon>
    </lineage>
</organism>
<proteinExistence type="predicted"/>
<dbReference type="AlphaFoldDB" id="A0A679EJV6"/>